<evidence type="ECO:0000313" key="8">
    <source>
        <dbReference type="Proteomes" id="UP001153365"/>
    </source>
</evidence>
<name>A0AAV0BQQ8_PHAPC</name>
<feature type="domain" description="Aspartyl/Glutamyl-tRNA(Gln) amidotransferase subunit B/E catalytic" evidence="6">
    <location>
        <begin position="93"/>
        <end position="170"/>
    </location>
</feature>
<feature type="compositionally biased region" description="Acidic residues" evidence="5">
    <location>
        <begin position="220"/>
        <end position="230"/>
    </location>
</feature>
<evidence type="ECO:0000256" key="5">
    <source>
        <dbReference type="SAM" id="MobiDB-lite"/>
    </source>
</evidence>
<keyword evidence="8" id="KW-1185">Reference proteome</keyword>
<protein>
    <submittedName>
        <fullName evidence="7">GatB/GatE catalytic domain-domain-containing protein</fullName>
    </submittedName>
</protein>
<evidence type="ECO:0000256" key="1">
    <source>
        <dbReference type="ARBA" id="ARBA00022598"/>
    </source>
</evidence>
<dbReference type="GO" id="GO:0030956">
    <property type="term" value="C:glutamyl-tRNA(Gln) amidotransferase complex"/>
    <property type="evidence" value="ECO:0007669"/>
    <property type="project" value="TreeGrafter"/>
</dbReference>
<dbReference type="GO" id="GO:0005739">
    <property type="term" value="C:mitochondrion"/>
    <property type="evidence" value="ECO:0007669"/>
    <property type="project" value="TreeGrafter"/>
</dbReference>
<comment type="caution">
    <text evidence="7">The sequence shown here is derived from an EMBL/GenBank/DDBJ whole genome shotgun (WGS) entry which is preliminary data.</text>
</comment>
<dbReference type="InterPro" id="IPR014746">
    <property type="entry name" value="Gln_synth/guanido_kin_cat_dom"/>
</dbReference>
<dbReference type="GO" id="GO:0070681">
    <property type="term" value="P:glutaminyl-tRNAGln biosynthesis via transamidation"/>
    <property type="evidence" value="ECO:0007669"/>
    <property type="project" value="TreeGrafter"/>
</dbReference>
<dbReference type="Pfam" id="PF02934">
    <property type="entry name" value="GatB_N"/>
    <property type="match status" value="1"/>
</dbReference>
<feature type="region of interest" description="Disordered" evidence="5">
    <location>
        <begin position="220"/>
        <end position="239"/>
    </location>
</feature>
<keyword evidence="3" id="KW-0067">ATP-binding</keyword>
<organism evidence="7 8">
    <name type="scientific">Phakopsora pachyrhizi</name>
    <name type="common">Asian soybean rust disease fungus</name>
    <dbReference type="NCBI Taxonomy" id="170000"/>
    <lineage>
        <taxon>Eukaryota</taxon>
        <taxon>Fungi</taxon>
        <taxon>Dikarya</taxon>
        <taxon>Basidiomycota</taxon>
        <taxon>Pucciniomycotina</taxon>
        <taxon>Pucciniomycetes</taxon>
        <taxon>Pucciniales</taxon>
        <taxon>Phakopsoraceae</taxon>
        <taxon>Phakopsora</taxon>
    </lineage>
</organism>
<evidence type="ECO:0000256" key="2">
    <source>
        <dbReference type="ARBA" id="ARBA00022741"/>
    </source>
</evidence>
<keyword evidence="2" id="KW-0547">Nucleotide-binding</keyword>
<dbReference type="PANTHER" id="PTHR11659:SF0">
    <property type="entry name" value="GLUTAMYL-TRNA(GLN) AMIDOTRANSFERASE SUBUNIT B, MITOCHONDRIAL"/>
    <property type="match status" value="1"/>
</dbReference>
<proteinExistence type="predicted"/>
<dbReference type="AlphaFoldDB" id="A0AAV0BQQ8"/>
<keyword evidence="4" id="KW-0648">Protein biosynthesis</keyword>
<dbReference type="SUPFAM" id="SSF55931">
    <property type="entry name" value="Glutamine synthetase/guanido kinase"/>
    <property type="match status" value="1"/>
</dbReference>
<dbReference type="Proteomes" id="UP001153365">
    <property type="component" value="Unassembled WGS sequence"/>
</dbReference>
<dbReference type="GO" id="GO:0050567">
    <property type="term" value="F:glutaminyl-tRNA synthase (glutamine-hydrolyzing) activity"/>
    <property type="evidence" value="ECO:0007669"/>
    <property type="project" value="TreeGrafter"/>
</dbReference>
<dbReference type="GO" id="GO:0005524">
    <property type="term" value="F:ATP binding"/>
    <property type="evidence" value="ECO:0007669"/>
    <property type="project" value="UniProtKB-KW"/>
</dbReference>
<dbReference type="EMBL" id="CALTRL010006036">
    <property type="protein sequence ID" value="CAH7689003.1"/>
    <property type="molecule type" value="Genomic_DNA"/>
</dbReference>
<dbReference type="InterPro" id="IPR006075">
    <property type="entry name" value="Asn/Gln-tRNA_Trfase_suB/E_cat"/>
</dbReference>
<sequence length="239" mass="27312">MELFPAGLYSRGPRFLMMMIVFNRNSISWTRSNVFSAVERGTISSRIRGLETTTRSTVPSEPFSHQMNVSKIKCQEDCVAAARTPLVDQHFNTSVQLEQDTAKLYKEPDLDKVTLIDLNRSGVGLIEIVAEPDLKMAKEASSFVRKLQTLLRFLGISKVNIEQGSLRCDIKCFNQKGFGVNVWREIYIPERPDSMIKRIWKDNGLRLVVVLLQMLEYSESEEPKEPEDMDKGDFNISNE</sequence>
<dbReference type="GO" id="GO:0032543">
    <property type="term" value="P:mitochondrial translation"/>
    <property type="evidence" value="ECO:0007669"/>
    <property type="project" value="TreeGrafter"/>
</dbReference>
<gene>
    <name evidence="7" type="ORF">PPACK8108_LOCUS24055</name>
</gene>
<evidence type="ECO:0000256" key="3">
    <source>
        <dbReference type="ARBA" id="ARBA00022840"/>
    </source>
</evidence>
<accession>A0AAV0BQQ8</accession>
<dbReference type="PANTHER" id="PTHR11659">
    <property type="entry name" value="GLUTAMYL-TRNA GLN AMIDOTRANSFERASE SUBUNIT B MITOCHONDRIAL AND PROKARYOTIC PET112-RELATED"/>
    <property type="match status" value="1"/>
</dbReference>
<evidence type="ECO:0000256" key="4">
    <source>
        <dbReference type="ARBA" id="ARBA00022917"/>
    </source>
</evidence>
<reference evidence="7" key="1">
    <citation type="submission" date="2022-06" db="EMBL/GenBank/DDBJ databases">
        <authorList>
            <consortium name="SYNGENTA / RWTH Aachen University"/>
        </authorList>
    </citation>
    <scope>NUCLEOTIDE SEQUENCE</scope>
</reference>
<dbReference type="InterPro" id="IPR017959">
    <property type="entry name" value="Asn/Gln-tRNA_amidoTrfase_suB/E"/>
</dbReference>
<keyword evidence="1" id="KW-0436">Ligase</keyword>
<evidence type="ECO:0000259" key="6">
    <source>
        <dbReference type="Pfam" id="PF02934"/>
    </source>
</evidence>
<evidence type="ECO:0000313" key="7">
    <source>
        <dbReference type="EMBL" id="CAH7689003.1"/>
    </source>
</evidence>